<dbReference type="AlphaFoldDB" id="A0A7W8Z2I0"/>
<organism evidence="1 2">
    <name type="scientific">Sphaerisporangium krabiense</name>
    <dbReference type="NCBI Taxonomy" id="763782"/>
    <lineage>
        <taxon>Bacteria</taxon>
        <taxon>Bacillati</taxon>
        <taxon>Actinomycetota</taxon>
        <taxon>Actinomycetes</taxon>
        <taxon>Streptosporangiales</taxon>
        <taxon>Streptosporangiaceae</taxon>
        <taxon>Sphaerisporangium</taxon>
    </lineage>
</organism>
<sequence length="666" mass="73861">MLARRVHEEERNLWLRLNILRRLAGLETTAGRDAFGGPVNHARGNGHAYGAGRDFFLNHFASDGGPHVQSAPMTAEQLGRLKGCLVTTRSQTRLTAMLATEPLVVLRGLPGMGRVTTAMAALQDVTESCHWIMLRDPFRLTTEDLKKRAGYVVNADVPEWTSRPEEFAEFLASMALRKDCRIVLVSADFDLPHRVVDHDPPAAVEVCRATVAYLLRDPDAWERHGLDALDIGQLLSGRRPREAALLAEGLADGVRRGLPVQDVLDAQPVFTRTRFREHLNKDLTRSGHCFLISSAVLHGLPEPAVSSAALELARLIADGTGVEEEPDDGPVWERLRSWLGYSDISAVEGDRPGEGRRVRLREDLVSLLLPMLWEELPGVRPHLYVWLRRLGDGPDEHVRIKVAHAVGLLATCDFDLVQREFLDGWSRDRKPARKQLAAWALEAAAGAPGLSGRVDRLLREWAEYGPYERLATAAIAYGSPTRVRDLGDALDTFERITRVTRRYWLCDAVARSVADIYAPDTARPVVGALARWARGEAAGGRLAAALALVRLGGPRPGARPVLLDHGDDEDLIALWSRSLELTLSSDRMAGRGSSLSGRLWELFTAWVGAWEECPSLRPVVAGVLLSAGQGEVRLRRTYQLYLLLWRRTATVSGELFDHLNRILKDW</sequence>
<comment type="caution">
    <text evidence="1">The sequence shown here is derived from an EMBL/GenBank/DDBJ whole genome shotgun (WGS) entry which is preliminary data.</text>
</comment>
<keyword evidence="2" id="KW-1185">Reference proteome</keyword>
<dbReference type="EMBL" id="JACHBR010000001">
    <property type="protein sequence ID" value="MBB5626234.1"/>
    <property type="molecule type" value="Genomic_DNA"/>
</dbReference>
<accession>A0A7W8Z2I0</accession>
<dbReference type="RefSeq" id="WP_184610080.1">
    <property type="nucleotide sequence ID" value="NZ_BOOS01000062.1"/>
</dbReference>
<reference evidence="1 2" key="1">
    <citation type="submission" date="2020-08" db="EMBL/GenBank/DDBJ databases">
        <title>Sequencing the genomes of 1000 actinobacteria strains.</title>
        <authorList>
            <person name="Klenk H.-P."/>
        </authorList>
    </citation>
    <scope>NUCLEOTIDE SEQUENCE [LARGE SCALE GENOMIC DNA]</scope>
    <source>
        <strain evidence="1 2">DSM 45790</strain>
    </source>
</reference>
<dbReference type="Proteomes" id="UP000588112">
    <property type="component" value="Unassembled WGS sequence"/>
</dbReference>
<gene>
    <name evidence="1" type="ORF">BJ981_001933</name>
</gene>
<evidence type="ECO:0000313" key="1">
    <source>
        <dbReference type="EMBL" id="MBB5626234.1"/>
    </source>
</evidence>
<protein>
    <submittedName>
        <fullName evidence="1">Uncharacterized protein</fullName>
    </submittedName>
</protein>
<name>A0A7W8Z2I0_9ACTN</name>
<evidence type="ECO:0000313" key="2">
    <source>
        <dbReference type="Proteomes" id="UP000588112"/>
    </source>
</evidence>
<proteinExistence type="predicted"/>